<protein>
    <submittedName>
        <fullName evidence="2">Uncharacterized protein</fullName>
    </submittedName>
</protein>
<feature type="region of interest" description="Disordered" evidence="1">
    <location>
        <begin position="170"/>
        <end position="243"/>
    </location>
</feature>
<organism evidence="2 3">
    <name type="scientific">Symbiodinium microadriaticum</name>
    <name type="common">Dinoflagellate</name>
    <name type="synonym">Zooxanthella microadriatica</name>
    <dbReference type="NCBI Taxonomy" id="2951"/>
    <lineage>
        <taxon>Eukaryota</taxon>
        <taxon>Sar</taxon>
        <taxon>Alveolata</taxon>
        <taxon>Dinophyceae</taxon>
        <taxon>Suessiales</taxon>
        <taxon>Symbiodiniaceae</taxon>
        <taxon>Symbiodinium</taxon>
    </lineage>
</organism>
<dbReference type="EMBL" id="LSRX01001364">
    <property type="protein sequence ID" value="OLP80615.1"/>
    <property type="molecule type" value="Genomic_DNA"/>
</dbReference>
<dbReference type="AlphaFoldDB" id="A0A1Q9CCF9"/>
<name>A0A1Q9CCF9_SYMMI</name>
<dbReference type="Proteomes" id="UP000186817">
    <property type="component" value="Unassembled WGS sequence"/>
</dbReference>
<sequence>MVVPSAGNARCHKKSFEVLVETDDSPTSLKDKMDMGDLKDETTTLIIRSTKRLTRSQFLTLLDEICADGALTSAYDFVYLPWTKLVVVNFVSADACACCFRGFRTFRLAAEDLGIRFVGPAVIQGLAPNLDLWRTYWRQPVPLSEALQEHVSEEMMAQYRAVADTGTAAAASTQQASRQSQTPSLARRLASGVAVPPHSVEQGHVQHRPIAHGQDHRKPADGASQSSGLEDIPWPSFASRDELPPARACRGGWIFEL</sequence>
<reference evidence="2 3" key="1">
    <citation type="submission" date="2016-02" db="EMBL/GenBank/DDBJ databases">
        <title>Genome analysis of coral dinoflagellate symbionts highlights evolutionary adaptations to a symbiotic lifestyle.</title>
        <authorList>
            <person name="Aranda M."/>
            <person name="Li Y."/>
            <person name="Liew Y.J."/>
            <person name="Baumgarten S."/>
            <person name="Simakov O."/>
            <person name="Wilson M."/>
            <person name="Piel J."/>
            <person name="Ashoor H."/>
            <person name="Bougouffa S."/>
            <person name="Bajic V.B."/>
            <person name="Ryu T."/>
            <person name="Ravasi T."/>
            <person name="Bayer T."/>
            <person name="Micklem G."/>
            <person name="Kim H."/>
            <person name="Bhak J."/>
            <person name="Lajeunesse T.C."/>
            <person name="Voolstra C.R."/>
        </authorList>
    </citation>
    <scope>NUCLEOTIDE SEQUENCE [LARGE SCALE GENOMIC DNA]</scope>
    <source>
        <strain evidence="2 3">CCMP2467</strain>
    </source>
</reference>
<accession>A0A1Q9CCF9</accession>
<comment type="caution">
    <text evidence="2">The sequence shown here is derived from an EMBL/GenBank/DDBJ whole genome shotgun (WGS) entry which is preliminary data.</text>
</comment>
<proteinExistence type="predicted"/>
<evidence type="ECO:0000256" key="1">
    <source>
        <dbReference type="SAM" id="MobiDB-lite"/>
    </source>
</evidence>
<keyword evidence="3" id="KW-1185">Reference proteome</keyword>
<feature type="compositionally biased region" description="Low complexity" evidence="1">
    <location>
        <begin position="170"/>
        <end position="184"/>
    </location>
</feature>
<evidence type="ECO:0000313" key="2">
    <source>
        <dbReference type="EMBL" id="OLP80615.1"/>
    </source>
</evidence>
<gene>
    <name evidence="2" type="ORF">AK812_SmicGene38944</name>
</gene>
<evidence type="ECO:0000313" key="3">
    <source>
        <dbReference type="Proteomes" id="UP000186817"/>
    </source>
</evidence>
<dbReference type="OrthoDB" id="447033at2759"/>